<organism evidence="1 2">
    <name type="scientific">Prunus persica</name>
    <name type="common">Peach</name>
    <name type="synonym">Amygdalus persica</name>
    <dbReference type="NCBI Taxonomy" id="3760"/>
    <lineage>
        <taxon>Eukaryota</taxon>
        <taxon>Viridiplantae</taxon>
        <taxon>Streptophyta</taxon>
        <taxon>Embryophyta</taxon>
        <taxon>Tracheophyta</taxon>
        <taxon>Spermatophyta</taxon>
        <taxon>Magnoliopsida</taxon>
        <taxon>eudicotyledons</taxon>
        <taxon>Gunneridae</taxon>
        <taxon>Pentapetalae</taxon>
        <taxon>rosids</taxon>
        <taxon>fabids</taxon>
        <taxon>Rosales</taxon>
        <taxon>Rosaceae</taxon>
        <taxon>Amygdaloideae</taxon>
        <taxon>Amygdaleae</taxon>
        <taxon>Prunus</taxon>
    </lineage>
</organism>
<name>M5X7R6_PRUPE</name>
<sequence>MKMMTPPHPITPLSLSFMFHFYLSFFFFPHLHNFFFTWKRKTFSTVHGSLHMLGHVHTHLLLRNRHPHPNIHIKSHY</sequence>
<dbReference type="Gramene" id="ONI24624">
    <property type="protein sequence ID" value="ONI24624"/>
    <property type="gene ID" value="PRUPE_2G250600"/>
</dbReference>
<keyword evidence="2" id="KW-1185">Reference proteome</keyword>
<reference evidence="1 2" key="1">
    <citation type="journal article" date="2013" name="Nat. Genet.">
        <title>The high-quality draft genome of peach (Prunus persica) identifies unique patterns of genetic diversity, domestication and genome evolution.</title>
        <authorList>
            <consortium name="International Peach Genome Initiative"/>
            <person name="Verde I."/>
            <person name="Abbott A.G."/>
            <person name="Scalabrin S."/>
            <person name="Jung S."/>
            <person name="Shu S."/>
            <person name="Marroni F."/>
            <person name="Zhebentyayeva T."/>
            <person name="Dettori M.T."/>
            <person name="Grimwood J."/>
            <person name="Cattonaro F."/>
            <person name="Zuccolo A."/>
            <person name="Rossini L."/>
            <person name="Jenkins J."/>
            <person name="Vendramin E."/>
            <person name="Meisel L.A."/>
            <person name="Decroocq V."/>
            <person name="Sosinski B."/>
            <person name="Prochnik S."/>
            <person name="Mitros T."/>
            <person name="Policriti A."/>
            <person name="Cipriani G."/>
            <person name="Dondini L."/>
            <person name="Ficklin S."/>
            <person name="Goodstein D.M."/>
            <person name="Xuan P."/>
            <person name="Del Fabbro C."/>
            <person name="Aramini V."/>
            <person name="Copetti D."/>
            <person name="Gonzalez S."/>
            <person name="Horner D.S."/>
            <person name="Falchi R."/>
            <person name="Lucas S."/>
            <person name="Mica E."/>
            <person name="Maldonado J."/>
            <person name="Lazzari B."/>
            <person name="Bielenberg D."/>
            <person name="Pirona R."/>
            <person name="Miculan M."/>
            <person name="Barakat A."/>
            <person name="Testolin R."/>
            <person name="Stella A."/>
            <person name="Tartarini S."/>
            <person name="Tonutti P."/>
            <person name="Arus P."/>
            <person name="Orellana A."/>
            <person name="Wells C."/>
            <person name="Main D."/>
            <person name="Vizzotto G."/>
            <person name="Silva H."/>
            <person name="Salamini F."/>
            <person name="Schmutz J."/>
            <person name="Morgante M."/>
            <person name="Rokhsar D.S."/>
        </authorList>
    </citation>
    <scope>NUCLEOTIDE SEQUENCE [LARGE SCALE GENOMIC DNA]</scope>
    <source>
        <strain evidence="2">cv. Nemared</strain>
    </source>
</reference>
<dbReference type="AlphaFoldDB" id="M5X7R6"/>
<accession>M5X7R6</accession>
<protein>
    <submittedName>
        <fullName evidence="1">Uncharacterized protein</fullName>
    </submittedName>
</protein>
<dbReference type="HOGENOM" id="CLU_2642697_0_0_1"/>
<evidence type="ECO:0000313" key="2">
    <source>
        <dbReference type="Proteomes" id="UP000006882"/>
    </source>
</evidence>
<gene>
    <name evidence="1" type="ORF">PRUPE_2G250600</name>
</gene>
<proteinExistence type="predicted"/>
<dbReference type="Proteomes" id="UP000006882">
    <property type="component" value="Chromosome G2"/>
</dbReference>
<dbReference type="EMBL" id="CM007652">
    <property type="protein sequence ID" value="ONI24624.1"/>
    <property type="molecule type" value="Genomic_DNA"/>
</dbReference>
<evidence type="ECO:0000313" key="1">
    <source>
        <dbReference type="EMBL" id="ONI24624.1"/>
    </source>
</evidence>